<keyword evidence="1" id="KW-1133">Transmembrane helix</keyword>
<accession>E6XAE8</accession>
<keyword evidence="1" id="KW-0472">Membrane</keyword>
<dbReference type="eggNOG" id="ENOG5032IB7">
    <property type="taxonomic scope" value="Bacteria"/>
</dbReference>
<dbReference type="EMBL" id="CP002453">
    <property type="protein sequence ID" value="ADV48847.1"/>
    <property type="molecule type" value="Genomic_DNA"/>
</dbReference>
<proteinExistence type="predicted"/>
<feature type="transmembrane region" description="Helical" evidence="1">
    <location>
        <begin position="149"/>
        <end position="169"/>
    </location>
</feature>
<evidence type="ECO:0000256" key="1">
    <source>
        <dbReference type="SAM" id="Phobius"/>
    </source>
</evidence>
<name>E6XAE8_CELAD</name>
<evidence type="ECO:0000313" key="2">
    <source>
        <dbReference type="EMBL" id="ADV48847.1"/>
    </source>
</evidence>
<dbReference type="OrthoDB" id="659392at2"/>
<dbReference type="STRING" id="688270.Celal_1536"/>
<feature type="transmembrane region" description="Helical" evidence="1">
    <location>
        <begin position="66"/>
        <end position="84"/>
    </location>
</feature>
<dbReference type="RefSeq" id="WP_013550328.1">
    <property type="nucleotide sequence ID" value="NC_014934.1"/>
</dbReference>
<dbReference type="AlphaFoldDB" id="E6XAE8"/>
<dbReference type="HOGENOM" id="CLU_124496_0_0_10"/>
<keyword evidence="1" id="KW-0812">Transmembrane</keyword>
<dbReference type="KEGG" id="cao:Celal_1536"/>
<feature type="transmembrane region" description="Helical" evidence="1">
    <location>
        <begin position="40"/>
        <end position="60"/>
    </location>
</feature>
<gene>
    <name evidence="2" type="ordered locus">Celal_1536</name>
</gene>
<sequence>MTSFEELKAQWAQQEKKATPKDGYKAIIKKVNSIKKKQKITNAVLAVTIVILITFFMYIAAYNHSITAFGLVLMITALVVRIVIEVISTKKLSILEIDTTASLYKNKVAMYYQQRKKIHFIWTPVLLLIYILGFVLLLPSFKENLSSGFFLYIIISFPIIIIALSTFIYKKITNELDVIKELKR</sequence>
<organism evidence="2 3">
    <name type="scientific">Cellulophaga algicola (strain DSM 14237 / IC166 / ACAM 630)</name>
    <dbReference type="NCBI Taxonomy" id="688270"/>
    <lineage>
        <taxon>Bacteria</taxon>
        <taxon>Pseudomonadati</taxon>
        <taxon>Bacteroidota</taxon>
        <taxon>Flavobacteriia</taxon>
        <taxon>Flavobacteriales</taxon>
        <taxon>Flavobacteriaceae</taxon>
        <taxon>Cellulophaga</taxon>
    </lineage>
</organism>
<evidence type="ECO:0000313" key="3">
    <source>
        <dbReference type="Proteomes" id="UP000008634"/>
    </source>
</evidence>
<protein>
    <submittedName>
        <fullName evidence="2">Membrane protein</fullName>
    </submittedName>
</protein>
<feature type="transmembrane region" description="Helical" evidence="1">
    <location>
        <begin position="120"/>
        <end position="137"/>
    </location>
</feature>
<dbReference type="Proteomes" id="UP000008634">
    <property type="component" value="Chromosome"/>
</dbReference>
<keyword evidence="3" id="KW-1185">Reference proteome</keyword>
<reference evidence="2 3" key="1">
    <citation type="journal article" date="2010" name="Stand. Genomic Sci.">
        <title>Complete genome sequence of Cellulophaga algicola type strain (IC166).</title>
        <authorList>
            <person name="Abt B."/>
            <person name="Lu M."/>
            <person name="Misra M."/>
            <person name="Han C."/>
            <person name="Nolan M."/>
            <person name="Lucas S."/>
            <person name="Hammon N."/>
            <person name="Deshpande S."/>
            <person name="Cheng J.F."/>
            <person name="Tapia R."/>
            <person name="Goodwin L."/>
            <person name="Pitluck S."/>
            <person name="Liolios K."/>
            <person name="Pagani I."/>
            <person name="Ivanova N."/>
            <person name="Mavromatis K."/>
            <person name="Ovchinikova G."/>
            <person name="Pati A."/>
            <person name="Chen A."/>
            <person name="Palaniappan K."/>
            <person name="Land M."/>
            <person name="Hauser L."/>
            <person name="Chang Y.J."/>
            <person name="Jeffries C.D."/>
            <person name="Detter J.C."/>
            <person name="Brambilla E."/>
            <person name="Rohde M."/>
            <person name="Tindall B.J."/>
            <person name="Goker M."/>
            <person name="Woyke T."/>
            <person name="Bristow J."/>
            <person name="Eisen J.A."/>
            <person name="Markowitz V."/>
            <person name="Hugenholtz P."/>
            <person name="Kyrpides N.C."/>
            <person name="Klenk H.P."/>
            <person name="Lapidus A."/>
        </authorList>
    </citation>
    <scope>NUCLEOTIDE SEQUENCE [LARGE SCALE GENOMIC DNA]</scope>
    <source>
        <strain evidence="3">DSM 14237 / IC166 / ACAM 630</strain>
    </source>
</reference>